<dbReference type="AlphaFoldDB" id="A0A3N4I3Z4"/>
<proteinExistence type="predicted"/>
<accession>A0A3N4I3Z4</accession>
<dbReference type="SUPFAM" id="SSF144232">
    <property type="entry name" value="HIT/MYND zinc finger-like"/>
    <property type="match status" value="1"/>
</dbReference>
<dbReference type="Pfam" id="PF01753">
    <property type="entry name" value="zf-MYND"/>
    <property type="match status" value="1"/>
</dbReference>
<keyword evidence="7" id="KW-1185">Reference proteome</keyword>
<gene>
    <name evidence="6" type="ORF">BJ508DRAFT_377251</name>
</gene>
<feature type="domain" description="MYND-type" evidence="5">
    <location>
        <begin position="23"/>
        <end position="60"/>
    </location>
</feature>
<reference evidence="6 7" key="1">
    <citation type="journal article" date="2018" name="Nat. Ecol. Evol.">
        <title>Pezizomycetes genomes reveal the molecular basis of ectomycorrhizal truffle lifestyle.</title>
        <authorList>
            <person name="Murat C."/>
            <person name="Payen T."/>
            <person name="Noel B."/>
            <person name="Kuo A."/>
            <person name="Morin E."/>
            <person name="Chen J."/>
            <person name="Kohler A."/>
            <person name="Krizsan K."/>
            <person name="Balestrini R."/>
            <person name="Da Silva C."/>
            <person name="Montanini B."/>
            <person name="Hainaut M."/>
            <person name="Levati E."/>
            <person name="Barry K.W."/>
            <person name="Belfiori B."/>
            <person name="Cichocki N."/>
            <person name="Clum A."/>
            <person name="Dockter R.B."/>
            <person name="Fauchery L."/>
            <person name="Guy J."/>
            <person name="Iotti M."/>
            <person name="Le Tacon F."/>
            <person name="Lindquist E.A."/>
            <person name="Lipzen A."/>
            <person name="Malagnac F."/>
            <person name="Mello A."/>
            <person name="Molinier V."/>
            <person name="Miyauchi S."/>
            <person name="Poulain J."/>
            <person name="Riccioni C."/>
            <person name="Rubini A."/>
            <person name="Sitrit Y."/>
            <person name="Splivallo R."/>
            <person name="Traeger S."/>
            <person name="Wang M."/>
            <person name="Zifcakova L."/>
            <person name="Wipf D."/>
            <person name="Zambonelli A."/>
            <person name="Paolocci F."/>
            <person name="Nowrousian M."/>
            <person name="Ottonello S."/>
            <person name="Baldrian P."/>
            <person name="Spatafora J.W."/>
            <person name="Henrissat B."/>
            <person name="Nagy L.G."/>
            <person name="Aury J.M."/>
            <person name="Wincker P."/>
            <person name="Grigoriev I.V."/>
            <person name="Bonfante P."/>
            <person name="Martin F.M."/>
        </authorList>
    </citation>
    <scope>NUCLEOTIDE SEQUENCE [LARGE SCALE GENOMIC DNA]</scope>
    <source>
        <strain evidence="6 7">RN42</strain>
    </source>
</reference>
<evidence type="ECO:0000313" key="6">
    <source>
        <dbReference type="EMBL" id="RPA80177.1"/>
    </source>
</evidence>
<evidence type="ECO:0000256" key="2">
    <source>
        <dbReference type="ARBA" id="ARBA00022771"/>
    </source>
</evidence>
<dbReference type="InterPro" id="IPR002893">
    <property type="entry name" value="Znf_MYND"/>
</dbReference>
<evidence type="ECO:0000259" key="5">
    <source>
        <dbReference type="PROSITE" id="PS50865"/>
    </source>
</evidence>
<dbReference type="PROSITE" id="PS50865">
    <property type="entry name" value="ZF_MYND_2"/>
    <property type="match status" value="1"/>
</dbReference>
<protein>
    <recommendedName>
        <fullName evidence="5">MYND-type domain-containing protein</fullName>
    </recommendedName>
</protein>
<evidence type="ECO:0000256" key="4">
    <source>
        <dbReference type="PROSITE-ProRule" id="PRU00134"/>
    </source>
</evidence>
<dbReference type="EMBL" id="ML119691">
    <property type="protein sequence ID" value="RPA80177.1"/>
    <property type="molecule type" value="Genomic_DNA"/>
</dbReference>
<sequence>MASNSSYSAEEAARRILPPFSFCYVCKKIGEVKKCGRCQTAAYCSKACQKAAWPTHKPSCIAPSGPGEGIHEPNPDATIDGTKSAHFPPGFIFPAIRDAPTPLLHHGIIGHPLKESPATMNFRRVYNITEVTMAALKRGIIFTCHHTALLNLCAHFTPVTVSYEDGRKKLDWTCANCGAPAPGGQFWHKPYFYDMGMDNGWLPSMWNFLIPTCGKMACVRKHEQWMAEYKKTERGKKEMFVSLEEGSRAYRETIKAKEAGNYKEVKKYNFERRGPEEMDTALENLGLEVDSLGDVNSLGHPVFPPWIVEEEAIYVGIPLR</sequence>
<organism evidence="6 7">
    <name type="scientific">Ascobolus immersus RN42</name>
    <dbReference type="NCBI Taxonomy" id="1160509"/>
    <lineage>
        <taxon>Eukaryota</taxon>
        <taxon>Fungi</taxon>
        <taxon>Dikarya</taxon>
        <taxon>Ascomycota</taxon>
        <taxon>Pezizomycotina</taxon>
        <taxon>Pezizomycetes</taxon>
        <taxon>Pezizales</taxon>
        <taxon>Ascobolaceae</taxon>
        <taxon>Ascobolus</taxon>
    </lineage>
</organism>
<dbReference type="Proteomes" id="UP000275078">
    <property type="component" value="Unassembled WGS sequence"/>
</dbReference>
<keyword evidence="2 4" id="KW-0863">Zinc-finger</keyword>
<dbReference type="Gene3D" id="6.10.140.2220">
    <property type="match status" value="1"/>
</dbReference>
<dbReference type="GO" id="GO:0008270">
    <property type="term" value="F:zinc ion binding"/>
    <property type="evidence" value="ECO:0007669"/>
    <property type="project" value="UniProtKB-KW"/>
</dbReference>
<keyword evidence="3" id="KW-0862">Zinc</keyword>
<dbReference type="PROSITE" id="PS01360">
    <property type="entry name" value="ZF_MYND_1"/>
    <property type="match status" value="1"/>
</dbReference>
<evidence type="ECO:0000313" key="7">
    <source>
        <dbReference type="Proteomes" id="UP000275078"/>
    </source>
</evidence>
<dbReference type="OrthoDB" id="432970at2759"/>
<name>A0A3N4I3Z4_ASCIM</name>
<keyword evidence="1" id="KW-0479">Metal-binding</keyword>
<evidence type="ECO:0000256" key="3">
    <source>
        <dbReference type="ARBA" id="ARBA00022833"/>
    </source>
</evidence>
<evidence type="ECO:0000256" key="1">
    <source>
        <dbReference type="ARBA" id="ARBA00022723"/>
    </source>
</evidence>